<evidence type="ECO:0008006" key="4">
    <source>
        <dbReference type="Google" id="ProtNLM"/>
    </source>
</evidence>
<evidence type="ECO:0000313" key="3">
    <source>
        <dbReference type="Proteomes" id="UP000266721"/>
    </source>
</evidence>
<dbReference type="EMBL" id="KV587401">
    <property type="protein sequence ID" value="OPL32707.1"/>
    <property type="molecule type" value="Genomic_DNA"/>
</dbReference>
<sequence length="290" mass="33392">MKAWRLGMTEGTFSLLFRSEVHVPVLVLSNFREPVVRSNRQYKYSRIIVLAQPKPLHNDFRDQRRSVYWIDRTPFAPGPNGTTQIVATERINELSKPRSLTANFKFNKMSAISPIKKSTLERNPAGRILYLSLPRRPLAKPDGNVFSSIPTGLPRQSTLDRIDMLSQPRIREDTFATEETRWGQPKPVSFDAMICTPSSRLEDLSRPKKYHSEFKPERPVESEVPEHALTSMANQHLQKLARPRTRTMIIDDYDPYKVTSAAQHAKPTARTELLSVPFTRKQKQKSQLRN</sequence>
<keyword evidence="3" id="KW-1185">Reference proteome</keyword>
<evidence type="ECO:0000256" key="1">
    <source>
        <dbReference type="ARBA" id="ARBA00022737"/>
    </source>
</evidence>
<organism evidence="2 3">
    <name type="scientific">Mytilus galloprovincialis</name>
    <name type="common">Mediterranean mussel</name>
    <dbReference type="NCBI Taxonomy" id="29158"/>
    <lineage>
        <taxon>Eukaryota</taxon>
        <taxon>Metazoa</taxon>
        <taxon>Spiralia</taxon>
        <taxon>Lophotrochozoa</taxon>
        <taxon>Mollusca</taxon>
        <taxon>Bivalvia</taxon>
        <taxon>Autobranchia</taxon>
        <taxon>Pteriomorphia</taxon>
        <taxon>Mytilida</taxon>
        <taxon>Mytiloidea</taxon>
        <taxon>Mytilidae</taxon>
        <taxon>Mytilinae</taxon>
        <taxon>Mytilus</taxon>
    </lineage>
</organism>
<reference evidence="2 3" key="1">
    <citation type="journal article" date="2016" name="PLoS ONE">
        <title>A First Insight into the Genome of the Filter-Feeder Mussel Mytilus galloprovincialis.</title>
        <authorList>
            <person name="Murgarella M."/>
            <person name="Puiu D."/>
            <person name="Novoa B."/>
            <person name="Figueras A."/>
            <person name="Posada D."/>
            <person name="Canchaya C."/>
        </authorList>
    </citation>
    <scope>NUCLEOTIDE SEQUENCE [LARGE SCALE GENOMIC DNA]</scope>
    <source>
        <tissue evidence="2">Muscle</tissue>
    </source>
</reference>
<dbReference type="GO" id="GO:0007283">
    <property type="term" value="P:spermatogenesis"/>
    <property type="evidence" value="ECO:0007669"/>
    <property type="project" value="TreeGrafter"/>
</dbReference>
<dbReference type="Pfam" id="PF14912">
    <property type="entry name" value="THEG"/>
    <property type="match status" value="3"/>
</dbReference>
<dbReference type="PANTHER" id="PTHR15901:SF16">
    <property type="entry name" value="TESTICULAR HAPLOID EXPRESSED GENE PROTEIN"/>
    <property type="match status" value="1"/>
</dbReference>
<keyword evidence="1" id="KW-0677">Repeat</keyword>
<dbReference type="Proteomes" id="UP000266721">
    <property type="component" value="Unassembled WGS sequence"/>
</dbReference>
<name>A0A3L5TT52_MYTGA</name>
<accession>A0A3L5TT52</accession>
<feature type="non-terminal residue" evidence="2">
    <location>
        <position position="1"/>
    </location>
</feature>
<dbReference type="InterPro" id="IPR006623">
    <property type="entry name" value="THEG"/>
</dbReference>
<gene>
    <name evidence="2" type="ORF">AM593_01461</name>
</gene>
<dbReference type="SMART" id="SM00705">
    <property type="entry name" value="THEG"/>
    <property type="match status" value="7"/>
</dbReference>
<evidence type="ECO:0000313" key="2">
    <source>
        <dbReference type="EMBL" id="OPL32707.1"/>
    </source>
</evidence>
<dbReference type="InterPro" id="IPR042401">
    <property type="entry name" value="SPMAP2-like"/>
</dbReference>
<dbReference type="PANTHER" id="PTHR15901">
    <property type="entry name" value="TESTICULAR HAPLOID EXPRESSED GENE PROTEIN"/>
    <property type="match status" value="1"/>
</dbReference>
<proteinExistence type="predicted"/>
<dbReference type="AlphaFoldDB" id="A0A3L5TT52"/>
<protein>
    <recommendedName>
        <fullName evidence="4">Testicular haploid expressed gene protein-like</fullName>
    </recommendedName>
</protein>
<comment type="caution">
    <text evidence="2">The sequence shown here is derived from an EMBL/GenBank/DDBJ whole genome shotgun (WGS) entry which is preliminary data.</text>
</comment>